<proteinExistence type="predicted"/>
<feature type="non-terminal residue" evidence="2">
    <location>
        <position position="1"/>
    </location>
</feature>
<dbReference type="EMBL" id="MU535273">
    <property type="protein sequence ID" value="KAI5629607.1"/>
    <property type="molecule type" value="Genomic_DNA"/>
</dbReference>
<name>A0AAD5FVM1_SILAS</name>
<reference evidence="2" key="1">
    <citation type="submission" date="2018-07" db="EMBL/GenBank/DDBJ databases">
        <title>Comparative genomics of catfishes provides insights into carnivory and benthic adaptation.</title>
        <authorList>
            <person name="Zhang Y."/>
            <person name="Wang D."/>
            <person name="Peng Z."/>
            <person name="Zheng S."/>
            <person name="Shao F."/>
            <person name="Tao W."/>
        </authorList>
    </citation>
    <scope>NUCLEOTIDE SEQUENCE</scope>
    <source>
        <strain evidence="2">Chongqing</strain>
    </source>
</reference>
<evidence type="ECO:0000313" key="2">
    <source>
        <dbReference type="EMBL" id="KAI5629607.1"/>
    </source>
</evidence>
<feature type="domain" description="PiggyBac transposable element-derived protein" evidence="1">
    <location>
        <begin position="40"/>
        <end position="94"/>
    </location>
</feature>
<sequence>NSSIFAFTSNTVAVNYIPKRGRSVLLLSTRHREGAVIEGPKAKPEIVFDYNRCKGGVDNLDKMCVTSYFSCRRKTSRWPQTLFFNMVDISINKSYVIYTAINPSWNHQKNRRRLFWEELGNLMVAAAVMRRRHLPCAPIAAAFVRELQ</sequence>
<protein>
    <submittedName>
        <fullName evidence="2">Dual specificity protein phosphatase 26 isoform X1</fullName>
    </submittedName>
</protein>
<evidence type="ECO:0000259" key="1">
    <source>
        <dbReference type="Pfam" id="PF13843"/>
    </source>
</evidence>
<evidence type="ECO:0000313" key="3">
    <source>
        <dbReference type="Proteomes" id="UP001205998"/>
    </source>
</evidence>
<comment type="caution">
    <text evidence="2">The sequence shown here is derived from an EMBL/GenBank/DDBJ whole genome shotgun (WGS) entry which is preliminary data.</text>
</comment>
<dbReference type="Pfam" id="PF13843">
    <property type="entry name" value="DDE_Tnp_1_7"/>
    <property type="match status" value="1"/>
</dbReference>
<dbReference type="PANTHER" id="PTHR46599:SF6">
    <property type="entry name" value="DUAL SPECIFICITY PHOSPHATASE 26"/>
    <property type="match status" value="1"/>
</dbReference>
<feature type="non-terminal residue" evidence="2">
    <location>
        <position position="148"/>
    </location>
</feature>
<keyword evidence="3" id="KW-1185">Reference proteome</keyword>
<gene>
    <name evidence="2" type="ORF">C0J50_10491</name>
</gene>
<dbReference type="AlphaFoldDB" id="A0AAD5FVM1"/>
<organism evidence="2 3">
    <name type="scientific">Silurus asotus</name>
    <name type="common">Amur catfish</name>
    <name type="synonym">Parasilurus asotus</name>
    <dbReference type="NCBI Taxonomy" id="30991"/>
    <lineage>
        <taxon>Eukaryota</taxon>
        <taxon>Metazoa</taxon>
        <taxon>Chordata</taxon>
        <taxon>Craniata</taxon>
        <taxon>Vertebrata</taxon>
        <taxon>Euteleostomi</taxon>
        <taxon>Actinopterygii</taxon>
        <taxon>Neopterygii</taxon>
        <taxon>Teleostei</taxon>
        <taxon>Ostariophysi</taxon>
        <taxon>Siluriformes</taxon>
        <taxon>Siluridae</taxon>
        <taxon>Silurus</taxon>
    </lineage>
</organism>
<dbReference type="Proteomes" id="UP001205998">
    <property type="component" value="Unassembled WGS sequence"/>
</dbReference>
<dbReference type="PANTHER" id="PTHR46599">
    <property type="entry name" value="PIGGYBAC TRANSPOSABLE ELEMENT-DERIVED PROTEIN 4"/>
    <property type="match status" value="1"/>
</dbReference>
<dbReference type="InterPro" id="IPR029526">
    <property type="entry name" value="PGBD"/>
</dbReference>
<accession>A0AAD5FVM1</accession>